<dbReference type="Pfam" id="PF07209">
    <property type="entry name" value="DUF1415"/>
    <property type="match status" value="1"/>
</dbReference>
<dbReference type="Proteomes" id="UP001201273">
    <property type="component" value="Unassembled WGS sequence"/>
</dbReference>
<dbReference type="RefSeq" id="WP_233052773.1">
    <property type="nucleotide sequence ID" value="NZ_JAIMJA010000009.1"/>
</dbReference>
<reference evidence="1 2" key="1">
    <citation type="journal article" date="2022" name="Environ. Microbiol. Rep.">
        <title>Eco-phylogenetic analyses reveal divergent evolution of vitamin B12 metabolism in the marine bacterial family 'Psychromonadaceae'.</title>
        <authorList>
            <person name="Jin X."/>
            <person name="Yang Y."/>
            <person name="Cao H."/>
            <person name="Gao B."/>
            <person name="Zhao Z."/>
        </authorList>
    </citation>
    <scope>NUCLEOTIDE SEQUENCE [LARGE SCALE GENOMIC DNA]</scope>
    <source>
        <strain evidence="1 2">MKS20</strain>
    </source>
</reference>
<accession>A0ABS8W8G1</accession>
<organism evidence="1 2">
    <name type="scientific">Motilimonas cestriensis</name>
    <dbReference type="NCBI Taxonomy" id="2742685"/>
    <lineage>
        <taxon>Bacteria</taxon>
        <taxon>Pseudomonadati</taxon>
        <taxon>Pseudomonadota</taxon>
        <taxon>Gammaproteobacteria</taxon>
        <taxon>Alteromonadales</taxon>
        <taxon>Alteromonadales genera incertae sedis</taxon>
        <taxon>Motilimonas</taxon>
    </lineage>
</organism>
<evidence type="ECO:0000313" key="2">
    <source>
        <dbReference type="Proteomes" id="UP001201273"/>
    </source>
</evidence>
<protein>
    <submittedName>
        <fullName evidence="1">DUF1415 domain-containing protein</fullName>
    </submittedName>
</protein>
<dbReference type="EMBL" id="JAIMJA010000009">
    <property type="protein sequence ID" value="MCE2595284.1"/>
    <property type="molecule type" value="Genomic_DNA"/>
</dbReference>
<sequence>MIIKQAEFEQAIWTWLEQVVIGLNLCPFANKPHRNKQIQVLLSDAKSPEQFLDDLAHAFGLLDSTDAKVLDTVLFATPNLFADFMDFNDALDWADALLAEQDWYGVYQIASFHPDYQFAGTAPDDDENLTNRAPYPIFHLIREESMNRALDSYPEHDQIPERNIARVSALTDTEKKHLFSYLYKD</sequence>
<comment type="caution">
    <text evidence="1">The sequence shown here is derived from an EMBL/GenBank/DDBJ whole genome shotgun (WGS) entry which is preliminary data.</text>
</comment>
<evidence type="ECO:0000313" key="1">
    <source>
        <dbReference type="EMBL" id="MCE2595284.1"/>
    </source>
</evidence>
<proteinExistence type="predicted"/>
<gene>
    <name evidence="1" type="ORF">K6Y31_10700</name>
</gene>
<name>A0ABS8W8G1_9GAMM</name>
<keyword evidence="2" id="KW-1185">Reference proteome</keyword>
<dbReference type="InterPro" id="IPR009858">
    <property type="entry name" value="DUF1415"/>
</dbReference>